<dbReference type="SUPFAM" id="SSF48179">
    <property type="entry name" value="6-phosphogluconate dehydrogenase C-terminal domain-like"/>
    <property type="match status" value="2"/>
</dbReference>
<accession>A0A9P6GJG2</accession>
<dbReference type="OrthoDB" id="48988at2759"/>
<name>A0A9P6GJG2_9PLEO</name>
<dbReference type="Gene3D" id="1.10.1040.10">
    <property type="entry name" value="N-(1-d-carboxylethyl)-l-norvaline Dehydrogenase, domain 2"/>
    <property type="match status" value="2"/>
</dbReference>
<dbReference type="EMBL" id="WJXW01000006">
    <property type="protein sequence ID" value="KAF9735500.1"/>
    <property type="molecule type" value="Genomic_DNA"/>
</dbReference>
<dbReference type="Pfam" id="PF03446">
    <property type="entry name" value="NAD_binding_2"/>
    <property type="match status" value="1"/>
</dbReference>
<evidence type="ECO:0000313" key="3">
    <source>
        <dbReference type="EMBL" id="KAF9735500.1"/>
    </source>
</evidence>
<keyword evidence="4" id="KW-1185">Reference proteome</keyword>
<evidence type="ECO:0000313" key="4">
    <source>
        <dbReference type="Proteomes" id="UP000756921"/>
    </source>
</evidence>
<dbReference type="InterPro" id="IPR029154">
    <property type="entry name" value="HIBADH-like_NADP-bd"/>
</dbReference>
<dbReference type="PANTHER" id="PTHR43060:SF17">
    <property type="entry name" value="L-THREONATE DEHYDROGENASE"/>
    <property type="match status" value="1"/>
</dbReference>
<dbReference type="Pfam" id="PF14833">
    <property type="entry name" value="NAD_binding_11"/>
    <property type="match status" value="1"/>
</dbReference>
<gene>
    <name evidence="3" type="ORF">PMIN01_06905</name>
</gene>
<feature type="domain" description="3-hydroxyisobutyrate dehydrogenase-like NAD-binding" evidence="2">
    <location>
        <begin position="174"/>
        <end position="294"/>
    </location>
</feature>
<dbReference type="InterPro" id="IPR013328">
    <property type="entry name" value="6PGD_dom2"/>
</dbReference>
<evidence type="ECO:0000259" key="2">
    <source>
        <dbReference type="Pfam" id="PF14833"/>
    </source>
</evidence>
<organism evidence="3 4">
    <name type="scientific">Paraphaeosphaeria minitans</name>
    <dbReference type="NCBI Taxonomy" id="565426"/>
    <lineage>
        <taxon>Eukaryota</taxon>
        <taxon>Fungi</taxon>
        <taxon>Dikarya</taxon>
        <taxon>Ascomycota</taxon>
        <taxon>Pezizomycotina</taxon>
        <taxon>Dothideomycetes</taxon>
        <taxon>Pleosporomycetidae</taxon>
        <taxon>Pleosporales</taxon>
        <taxon>Massarineae</taxon>
        <taxon>Didymosphaeriaceae</taxon>
        <taxon>Paraphaeosphaeria</taxon>
    </lineage>
</organism>
<dbReference type="GO" id="GO:0050661">
    <property type="term" value="F:NADP binding"/>
    <property type="evidence" value="ECO:0007669"/>
    <property type="project" value="InterPro"/>
</dbReference>
<sequence length="432" mass="45186">MTSKPAIGFCGLGAMGFGMATHLVKQGYPVTAFDVHAPTLARFSDAGGTPSASLSASASDKAFYVCMVATAQQAQQALFGADGIVAGLPRGAVLYLASTVPSSYARSVAEELVRRGRGDVFFVDAPVSGGAVRAADGTLSIMAGASEAALDRGRFLLDELTAPGKLFVVAGGVGAGSNMKMVHQVLAAVHIIAVSEAFGFAARLGLHGEDVREHVIAGEAWSWMFENRSVRTLKEDYFPGASAVTIILKDTGIITSMANLVDFPVPLCSIAEQLYITGLNKDFGAQDDAGLVRLWTSEPVTSSAPLADGDKQAKLELVSHLLNGIHLCAAAEGISLAKHLGVPLAQYYELCVEAAGGSIQYKEQGAKMIDILEGKQEEEGVGLRSYREGLKAAVAEARDKKIPLHLGNGALSLMEQAGKEQSLGSLLKLYSV</sequence>
<dbReference type="Proteomes" id="UP000756921">
    <property type="component" value="Unassembled WGS sequence"/>
</dbReference>
<dbReference type="InterPro" id="IPR008927">
    <property type="entry name" value="6-PGluconate_DH-like_C_sf"/>
</dbReference>
<feature type="domain" description="6-phosphogluconate dehydrogenase NADP-binding" evidence="1">
    <location>
        <begin position="7"/>
        <end position="162"/>
    </location>
</feature>
<reference evidence="3" key="1">
    <citation type="journal article" date="2020" name="Mol. Plant Microbe Interact.">
        <title>Genome Sequence of the Biocontrol Agent Coniothyrium minitans strain Conio (IMI 134523).</title>
        <authorList>
            <person name="Patel D."/>
            <person name="Shittu T.A."/>
            <person name="Baroncelli R."/>
            <person name="Muthumeenakshi S."/>
            <person name="Osborne T.H."/>
            <person name="Janganan T.K."/>
            <person name="Sreenivasaprasad S."/>
        </authorList>
    </citation>
    <scope>NUCLEOTIDE SEQUENCE</scope>
    <source>
        <strain evidence="3">Conio</strain>
    </source>
</reference>
<dbReference type="InterPro" id="IPR036291">
    <property type="entry name" value="NAD(P)-bd_dom_sf"/>
</dbReference>
<evidence type="ECO:0000259" key="1">
    <source>
        <dbReference type="Pfam" id="PF03446"/>
    </source>
</evidence>
<proteinExistence type="predicted"/>
<comment type="caution">
    <text evidence="3">The sequence shown here is derived from an EMBL/GenBank/DDBJ whole genome shotgun (WGS) entry which is preliminary data.</text>
</comment>
<dbReference type="AlphaFoldDB" id="A0A9P6GJG2"/>
<dbReference type="GO" id="GO:0051287">
    <property type="term" value="F:NAD binding"/>
    <property type="evidence" value="ECO:0007669"/>
    <property type="project" value="InterPro"/>
</dbReference>
<dbReference type="InterPro" id="IPR006115">
    <property type="entry name" value="6PGDH_NADP-bd"/>
</dbReference>
<dbReference type="PANTHER" id="PTHR43060">
    <property type="entry name" value="3-HYDROXYISOBUTYRATE DEHYDROGENASE-LIKE 1, MITOCHONDRIAL-RELATED"/>
    <property type="match status" value="1"/>
</dbReference>
<dbReference type="SUPFAM" id="SSF51735">
    <property type="entry name" value="NAD(P)-binding Rossmann-fold domains"/>
    <property type="match status" value="1"/>
</dbReference>
<dbReference type="Gene3D" id="3.40.50.720">
    <property type="entry name" value="NAD(P)-binding Rossmann-like Domain"/>
    <property type="match status" value="1"/>
</dbReference>
<protein>
    <submittedName>
        <fullName evidence="3">Oxidoreductase</fullName>
    </submittedName>
</protein>